<feature type="compositionally biased region" description="Pro residues" evidence="7">
    <location>
        <begin position="311"/>
        <end position="320"/>
    </location>
</feature>
<keyword evidence="5" id="KW-0804">Transcription</keyword>
<dbReference type="PANTHER" id="PTHR31313">
    <property type="entry name" value="TY1 ENHANCER ACTIVATOR"/>
    <property type="match status" value="1"/>
</dbReference>
<feature type="compositionally biased region" description="Low complexity" evidence="7">
    <location>
        <begin position="410"/>
        <end position="432"/>
    </location>
</feature>
<dbReference type="PANTHER" id="PTHR31313:SF81">
    <property type="entry name" value="TY1 ENHANCER ACTIVATOR"/>
    <property type="match status" value="1"/>
</dbReference>
<evidence type="ECO:0008006" key="10">
    <source>
        <dbReference type="Google" id="ProtNLM"/>
    </source>
</evidence>
<dbReference type="AlphaFoldDB" id="A0AAW0H0D3"/>
<dbReference type="Proteomes" id="UP001385951">
    <property type="component" value="Unassembled WGS sequence"/>
</dbReference>
<keyword evidence="3" id="KW-0805">Transcription regulation</keyword>
<reference evidence="8 9" key="1">
    <citation type="submission" date="2022-09" db="EMBL/GenBank/DDBJ databases">
        <authorList>
            <person name="Palmer J.M."/>
        </authorList>
    </citation>
    <scope>NUCLEOTIDE SEQUENCE [LARGE SCALE GENOMIC DNA]</scope>
    <source>
        <strain evidence="8 9">DSM 7382</strain>
    </source>
</reference>
<feature type="compositionally biased region" description="Polar residues" evidence="7">
    <location>
        <begin position="327"/>
        <end position="344"/>
    </location>
</feature>
<evidence type="ECO:0000256" key="2">
    <source>
        <dbReference type="ARBA" id="ARBA00022833"/>
    </source>
</evidence>
<keyword evidence="4" id="KW-0238">DNA-binding</keyword>
<evidence type="ECO:0000256" key="6">
    <source>
        <dbReference type="ARBA" id="ARBA00023242"/>
    </source>
</evidence>
<feature type="region of interest" description="Disordered" evidence="7">
    <location>
        <begin position="370"/>
        <end position="432"/>
    </location>
</feature>
<sequence>MAQALGLAVDPSPWVKSGRIKASDAVDRHWAYWETVVQDVCWSLYVGRDRSFIHQKGDSRTHPVPFVGSDIDRAPWHCEPAKFPLQTSNVASVFAATCELMQVAERVLTFVNGLGNVQQNRMQIVSELDIELNAWKDNLPPEIDLTASTRPMALPHRLTLHLAYWWMLILLHRPFYRRTKSDTSGIDIDHAKLANRAAENIMMIATAWHNNISLRFCPLTIVQIVFSAGTVFVLSAIQAISGPRLGRVTLLASLRQIKQCMEYLDEIGISWVCALSVKNILINLLDMQLKPRLQLRSGETGLKSEVVHPTPYGPSLPQNPPLHSMPHNHSPTGSDTSHSPSAGQSNLYAASLHAGEWPMNMMDAVRDAMSTMTSGPSAALNLNPPVQQSAERRQSLFNGSSTPHPPQNYSPPSMNQMNQNNNSGGNSGYNPNNDTLMNLNVNSTHPNTNLRVDSRGLGLGMDLGGPPFFNSNSFPNQGMPMSFMPVDSPFPPMDLDSLPFVGGTMPMLSSTQEPAPSSVSVDFTDEELAIMEQLYRQQQMQQANVNANNMMFGR</sequence>
<keyword evidence="9" id="KW-1185">Reference proteome</keyword>
<evidence type="ECO:0000256" key="7">
    <source>
        <dbReference type="SAM" id="MobiDB-lite"/>
    </source>
</evidence>
<dbReference type="GO" id="GO:0046872">
    <property type="term" value="F:metal ion binding"/>
    <property type="evidence" value="ECO:0007669"/>
    <property type="project" value="UniProtKB-KW"/>
</dbReference>
<evidence type="ECO:0000313" key="8">
    <source>
        <dbReference type="EMBL" id="KAK7696106.1"/>
    </source>
</evidence>
<dbReference type="GO" id="GO:0003677">
    <property type="term" value="F:DNA binding"/>
    <property type="evidence" value="ECO:0007669"/>
    <property type="project" value="UniProtKB-KW"/>
</dbReference>
<evidence type="ECO:0000256" key="5">
    <source>
        <dbReference type="ARBA" id="ARBA00023163"/>
    </source>
</evidence>
<comment type="caution">
    <text evidence="8">The sequence shown here is derived from an EMBL/GenBank/DDBJ whole genome shotgun (WGS) entry which is preliminary data.</text>
</comment>
<evidence type="ECO:0000256" key="1">
    <source>
        <dbReference type="ARBA" id="ARBA00022723"/>
    </source>
</evidence>
<accession>A0AAW0H0D3</accession>
<feature type="region of interest" description="Disordered" evidence="7">
    <location>
        <begin position="304"/>
        <end position="344"/>
    </location>
</feature>
<proteinExistence type="predicted"/>
<evidence type="ECO:0000256" key="3">
    <source>
        <dbReference type="ARBA" id="ARBA00023015"/>
    </source>
</evidence>
<gene>
    <name evidence="8" type="ORF">QCA50_000749</name>
</gene>
<name>A0AAW0H0D3_9APHY</name>
<dbReference type="EMBL" id="JASBNA010000001">
    <property type="protein sequence ID" value="KAK7696106.1"/>
    <property type="molecule type" value="Genomic_DNA"/>
</dbReference>
<keyword evidence="2" id="KW-0862">Zinc</keyword>
<protein>
    <recommendedName>
        <fullName evidence="10">Transcription factor domain-containing protein</fullName>
    </recommendedName>
</protein>
<dbReference type="InterPro" id="IPR051615">
    <property type="entry name" value="Transcr_Regulatory_Elem"/>
</dbReference>
<evidence type="ECO:0000313" key="9">
    <source>
        <dbReference type="Proteomes" id="UP001385951"/>
    </source>
</evidence>
<keyword evidence="1" id="KW-0479">Metal-binding</keyword>
<evidence type="ECO:0000256" key="4">
    <source>
        <dbReference type="ARBA" id="ARBA00023125"/>
    </source>
</evidence>
<keyword evidence="6" id="KW-0539">Nucleus</keyword>
<dbReference type="CDD" id="cd12148">
    <property type="entry name" value="fungal_TF_MHR"/>
    <property type="match status" value="1"/>
</dbReference>
<feature type="compositionally biased region" description="Polar residues" evidence="7">
    <location>
        <begin position="384"/>
        <end position="402"/>
    </location>
</feature>
<organism evidence="8 9">
    <name type="scientific">Cerrena zonata</name>
    <dbReference type="NCBI Taxonomy" id="2478898"/>
    <lineage>
        <taxon>Eukaryota</taxon>
        <taxon>Fungi</taxon>
        <taxon>Dikarya</taxon>
        <taxon>Basidiomycota</taxon>
        <taxon>Agaricomycotina</taxon>
        <taxon>Agaricomycetes</taxon>
        <taxon>Polyporales</taxon>
        <taxon>Cerrenaceae</taxon>
        <taxon>Cerrena</taxon>
    </lineage>
</organism>